<feature type="domain" description="JmjC" evidence="5">
    <location>
        <begin position="1"/>
        <end position="194"/>
    </location>
</feature>
<dbReference type="PANTHER" id="PTHR12549:SF4">
    <property type="entry name" value="LYSINE-SPECIFIC DEMETHYLASE HAIRLESS"/>
    <property type="match status" value="1"/>
</dbReference>
<dbReference type="AlphaFoldDB" id="A0A8B9IZU0"/>
<proteinExistence type="inferred from homology"/>
<evidence type="ECO:0000259" key="5">
    <source>
        <dbReference type="SMART" id="SM00558"/>
    </source>
</evidence>
<protein>
    <recommendedName>
        <fullName evidence="4">Lysine-specific demethylase</fullName>
        <ecNumber evidence="4">1.14.11.65</ecNumber>
    </recommendedName>
</protein>
<dbReference type="GO" id="GO:0031490">
    <property type="term" value="F:chromatin DNA binding"/>
    <property type="evidence" value="ECO:0007669"/>
    <property type="project" value="TreeGrafter"/>
</dbReference>
<dbReference type="SUPFAM" id="SSF51197">
    <property type="entry name" value="Clavaminate synthase-like"/>
    <property type="match status" value="1"/>
</dbReference>
<dbReference type="GO" id="GO:0046872">
    <property type="term" value="F:metal ion binding"/>
    <property type="evidence" value="ECO:0007669"/>
    <property type="project" value="UniProtKB-UniRule"/>
</dbReference>
<dbReference type="GO" id="GO:0000118">
    <property type="term" value="C:histone deacetylase complex"/>
    <property type="evidence" value="ECO:0007669"/>
    <property type="project" value="UniProtKB-UniRule"/>
</dbReference>
<organism evidence="6 7">
    <name type="scientific">Amazona collaria</name>
    <name type="common">yellow-billed parrot</name>
    <dbReference type="NCBI Taxonomy" id="241587"/>
    <lineage>
        <taxon>Eukaryota</taxon>
        <taxon>Metazoa</taxon>
        <taxon>Chordata</taxon>
        <taxon>Craniata</taxon>
        <taxon>Vertebrata</taxon>
        <taxon>Euteleostomi</taxon>
        <taxon>Archelosauria</taxon>
        <taxon>Archosauria</taxon>
        <taxon>Dinosauria</taxon>
        <taxon>Saurischia</taxon>
        <taxon>Theropoda</taxon>
        <taxon>Coelurosauria</taxon>
        <taxon>Aves</taxon>
        <taxon>Neognathae</taxon>
        <taxon>Neoaves</taxon>
        <taxon>Telluraves</taxon>
        <taxon>Australaves</taxon>
        <taxon>Psittaciformes</taxon>
        <taxon>Psittacidae</taxon>
        <taxon>Amazona</taxon>
    </lineage>
</organism>
<dbReference type="InterPro" id="IPR003347">
    <property type="entry name" value="JmjC_dom"/>
</dbReference>
<sequence length="212" mass="23087">MELLPLPEYCGSSGRLNLGTYLQGRWARRWLRPRVCAAYGVMPQDRTIGTKTLTVEVTDSISILVHAAAGQPVARQAMLLQTEDVDAALKERLRDAGSRPGALWHIFRAEDAGCIQGFLQKVGEQPGPYLDLSLRTRLRQECGVSGWTLLQCLGDAVLIPAGAPHQVGSSEPPKWCQWQGEALPKPLGETEAGLNMIFSAVREAVGVLRGCK</sequence>
<comment type="domain">
    <text evidence="4">Leu-Xaa-Xaa-Leu-Leu (LXXLL) motifs are known to mediate the association with nuclear receptors.</text>
</comment>
<name>A0A8B9IZU0_9PSIT</name>
<comment type="subcellular location">
    <subcellularLocation>
        <location evidence="1 4">Nucleus</location>
    </subcellularLocation>
</comment>
<evidence type="ECO:0000256" key="2">
    <source>
        <dbReference type="ARBA" id="ARBA00022723"/>
    </source>
</evidence>
<evidence type="ECO:0000256" key="4">
    <source>
        <dbReference type="RuleBase" id="RU369087"/>
    </source>
</evidence>
<dbReference type="Ensembl" id="ENSACOT00000018132.1">
    <property type="protein sequence ID" value="ENSACOP00000017492.1"/>
    <property type="gene ID" value="ENSACOG00000012129.1"/>
</dbReference>
<comment type="function">
    <text evidence="4">Histone demethylase that specifically demethylates 'Lys-9' of histone H3, thereby playing a central role in histone code.</text>
</comment>
<comment type="catalytic activity">
    <reaction evidence="4">
        <text>N(6),N(6)-dimethyl-L-lysyl(9)-[histone H3] + 2 2-oxoglutarate + 2 O2 = L-lysyl(9)-[histone H3] + 2 formaldehyde + 2 succinate + 2 CO2</text>
        <dbReference type="Rhea" id="RHEA:60188"/>
        <dbReference type="Rhea" id="RHEA-COMP:15541"/>
        <dbReference type="Rhea" id="RHEA-COMP:15546"/>
        <dbReference type="ChEBI" id="CHEBI:15379"/>
        <dbReference type="ChEBI" id="CHEBI:16526"/>
        <dbReference type="ChEBI" id="CHEBI:16810"/>
        <dbReference type="ChEBI" id="CHEBI:16842"/>
        <dbReference type="ChEBI" id="CHEBI:29969"/>
        <dbReference type="ChEBI" id="CHEBI:30031"/>
        <dbReference type="ChEBI" id="CHEBI:61976"/>
        <dbReference type="EC" id="1.14.11.65"/>
    </reaction>
</comment>
<comment type="cofactor">
    <cofactor evidence="4">
        <name>Fe(2+)</name>
        <dbReference type="ChEBI" id="CHEBI:29033"/>
    </cofactor>
    <text evidence="4">Binds 1 Fe(2+) ion per subunit.</text>
</comment>
<comment type="similarity">
    <text evidence="4">Belongs to the JHDM2 histone demethylase family.</text>
</comment>
<reference evidence="6" key="1">
    <citation type="submission" date="2025-08" db="UniProtKB">
        <authorList>
            <consortium name="Ensembl"/>
        </authorList>
    </citation>
    <scope>IDENTIFICATION</scope>
</reference>
<keyword evidence="2 4" id="KW-0479">Metal-binding</keyword>
<dbReference type="GO" id="GO:0003712">
    <property type="term" value="F:transcription coregulator activity"/>
    <property type="evidence" value="ECO:0007669"/>
    <property type="project" value="TreeGrafter"/>
</dbReference>
<dbReference type="SMART" id="SM00558">
    <property type="entry name" value="JmjC"/>
    <property type="match status" value="1"/>
</dbReference>
<dbReference type="PANTHER" id="PTHR12549">
    <property type="entry name" value="JMJC DOMAIN-CONTAINING HISTONE DEMETHYLATION PROTEIN"/>
    <property type="match status" value="1"/>
</dbReference>
<dbReference type="GO" id="GO:0000785">
    <property type="term" value="C:chromatin"/>
    <property type="evidence" value="ECO:0007669"/>
    <property type="project" value="TreeGrafter"/>
</dbReference>
<dbReference type="GO" id="GO:0070988">
    <property type="term" value="P:demethylation"/>
    <property type="evidence" value="ECO:0007669"/>
    <property type="project" value="UniProtKB-UniRule"/>
</dbReference>
<evidence type="ECO:0000256" key="1">
    <source>
        <dbReference type="ARBA" id="ARBA00004123"/>
    </source>
</evidence>
<keyword evidence="7" id="KW-1185">Reference proteome</keyword>
<accession>A0A8B9IZU0</accession>
<keyword evidence="4" id="KW-0408">Iron</keyword>
<keyword evidence="3 4" id="KW-0539">Nucleus</keyword>
<dbReference type="InterPro" id="IPR045109">
    <property type="entry name" value="LSDs-like"/>
</dbReference>
<dbReference type="GO" id="GO:0140683">
    <property type="term" value="F:histone H3K9me/H3K9me2 demethylase activity"/>
    <property type="evidence" value="ECO:0007669"/>
    <property type="project" value="UniProtKB-EC"/>
</dbReference>
<evidence type="ECO:0000256" key="3">
    <source>
        <dbReference type="ARBA" id="ARBA00023242"/>
    </source>
</evidence>
<dbReference type="GO" id="GO:0006357">
    <property type="term" value="P:regulation of transcription by RNA polymerase II"/>
    <property type="evidence" value="ECO:0007669"/>
    <property type="project" value="TreeGrafter"/>
</dbReference>
<dbReference type="EC" id="1.14.11.65" evidence="4"/>
<dbReference type="Proteomes" id="UP000694522">
    <property type="component" value="Unplaced"/>
</dbReference>
<dbReference type="Gene3D" id="2.60.120.650">
    <property type="entry name" value="Cupin"/>
    <property type="match status" value="1"/>
</dbReference>
<evidence type="ECO:0000313" key="6">
    <source>
        <dbReference type="Ensembl" id="ENSACOP00000017492.1"/>
    </source>
</evidence>
<evidence type="ECO:0000313" key="7">
    <source>
        <dbReference type="Proteomes" id="UP000694522"/>
    </source>
</evidence>
<reference evidence="6" key="2">
    <citation type="submission" date="2025-09" db="UniProtKB">
        <authorList>
            <consortium name="Ensembl"/>
        </authorList>
    </citation>
    <scope>IDENTIFICATION</scope>
</reference>